<dbReference type="GO" id="GO:0019172">
    <property type="term" value="F:glyoxalase III activity"/>
    <property type="evidence" value="ECO:0007669"/>
    <property type="project" value="TreeGrafter"/>
</dbReference>
<dbReference type="EMBL" id="PUIB01000006">
    <property type="protein sequence ID" value="PQO41053.1"/>
    <property type="molecule type" value="Genomic_DNA"/>
</dbReference>
<dbReference type="InterPro" id="IPR050325">
    <property type="entry name" value="Prot/Nucl_acid_deglycase"/>
</dbReference>
<evidence type="ECO:0000259" key="4">
    <source>
        <dbReference type="Pfam" id="PF01965"/>
    </source>
</evidence>
<dbReference type="Proteomes" id="UP000239388">
    <property type="component" value="Unassembled WGS sequence"/>
</dbReference>
<dbReference type="GO" id="GO:0019243">
    <property type="term" value="P:methylglyoxal catabolic process to D-lactate via S-lactoyl-glutathione"/>
    <property type="evidence" value="ECO:0007669"/>
    <property type="project" value="TreeGrafter"/>
</dbReference>
<dbReference type="Pfam" id="PF01965">
    <property type="entry name" value="DJ-1_PfpI"/>
    <property type="match status" value="1"/>
</dbReference>
<dbReference type="Gene3D" id="3.40.50.880">
    <property type="match status" value="2"/>
</dbReference>
<dbReference type="Pfam" id="PF17124">
    <property type="entry name" value="ThiJ_like"/>
    <property type="match status" value="1"/>
</dbReference>
<dbReference type="PANTHER" id="PTHR48094:SF11">
    <property type="entry name" value="GLUTATHIONE-INDEPENDENT GLYOXALASE HSP31-RELATED"/>
    <property type="match status" value="1"/>
</dbReference>
<dbReference type="SUPFAM" id="SSF52317">
    <property type="entry name" value="Class I glutamine amidotransferase-like"/>
    <property type="match status" value="2"/>
</dbReference>
<organism evidence="5 6">
    <name type="scientific">Blastopirellula marina</name>
    <dbReference type="NCBI Taxonomy" id="124"/>
    <lineage>
        <taxon>Bacteria</taxon>
        <taxon>Pseudomonadati</taxon>
        <taxon>Planctomycetota</taxon>
        <taxon>Planctomycetia</taxon>
        <taxon>Pirellulales</taxon>
        <taxon>Pirellulaceae</taxon>
        <taxon>Blastopirellula</taxon>
    </lineage>
</organism>
<sequence>MIKPLAGRKIAILVESQFIPVELKVYQETFERWGATVHFITRLWNQPKMRLVSEVEQEGKIPEVFEVNIDLEKVCPSDYDAVLMAANYTSVRLRYFGPPHDRRNTPAVKFFADAMRNPRIIKGALCHGLWILTPRPELLAGRKVICHEVLEADVYNAGGEIVAAPGNVVVDDDLVTGKTYLEAGGLAEAIKNQILLATKADTPPWAPKNEHFHFDKMPTTRRKILAVLSEWGYWGEELVGPLEVFDAVGYKTDFVTPTGKRPIAIAVSMDPENLDPPLGRSVTSHEMAKKVLAWDDPLTDEGKRLENPINLSEWFPDRPYWSAPQFLRASERYHAKLAEAELSIEPYDALLIVGGSGPLVDLCNNHRVHDLLLSFYRAGKPIAAECYGVTCLAFARDLNDRKSIIWGKHVTGHCKEYDFKDGTGFMKARGQFLDFNMGPPPYPLEYILRDATGPDGAFHGNVGHPTSVIVDYPFITGRSTPDSYLTGQKLVEVLDGDPPLRRWGW</sequence>
<dbReference type="GO" id="GO:0005737">
    <property type="term" value="C:cytoplasm"/>
    <property type="evidence" value="ECO:0007669"/>
    <property type="project" value="TreeGrafter"/>
</dbReference>
<dbReference type="AlphaFoldDB" id="A0A2S8G9E7"/>
<gene>
    <name evidence="5" type="ORF">C5Y98_03560</name>
</gene>
<comment type="similarity">
    <text evidence="3">Belongs to the peptidase C56 family. HSP31-like subfamily.</text>
</comment>
<accession>A0A2S8G9E7</accession>
<evidence type="ECO:0000313" key="5">
    <source>
        <dbReference type="EMBL" id="PQO41053.1"/>
    </source>
</evidence>
<dbReference type="CDD" id="cd03141">
    <property type="entry name" value="GATase1_Hsp31_like"/>
    <property type="match status" value="1"/>
</dbReference>
<evidence type="ECO:0000313" key="6">
    <source>
        <dbReference type="Proteomes" id="UP000239388"/>
    </source>
</evidence>
<evidence type="ECO:0000256" key="3">
    <source>
        <dbReference type="ARBA" id="ARBA00038493"/>
    </source>
</evidence>
<evidence type="ECO:0000256" key="1">
    <source>
        <dbReference type="ARBA" id="ARBA00023016"/>
    </source>
</evidence>
<dbReference type="RefSeq" id="WP_105351697.1">
    <property type="nucleotide sequence ID" value="NZ_PUIB01000006.1"/>
</dbReference>
<keyword evidence="2" id="KW-0456">Lyase</keyword>
<dbReference type="InterPro" id="IPR032633">
    <property type="entry name" value="ThiJ-like"/>
</dbReference>
<protein>
    <submittedName>
        <fullName evidence="5">Thiamine biosynthesis protein ThiJ</fullName>
    </submittedName>
</protein>
<name>A0A2S8G9E7_9BACT</name>
<evidence type="ECO:0000256" key="2">
    <source>
        <dbReference type="ARBA" id="ARBA00023239"/>
    </source>
</evidence>
<proteinExistence type="inferred from homology"/>
<dbReference type="PANTHER" id="PTHR48094">
    <property type="entry name" value="PROTEIN/NUCLEIC ACID DEGLYCASE DJ-1-RELATED"/>
    <property type="match status" value="1"/>
</dbReference>
<dbReference type="OrthoDB" id="9800516at2"/>
<dbReference type="InterPro" id="IPR002818">
    <property type="entry name" value="DJ-1/PfpI"/>
</dbReference>
<feature type="domain" description="DJ-1/PfpI" evidence="4">
    <location>
        <begin position="8"/>
        <end position="180"/>
    </location>
</feature>
<dbReference type="InterPro" id="IPR029062">
    <property type="entry name" value="Class_I_gatase-like"/>
</dbReference>
<reference evidence="5 6" key="1">
    <citation type="submission" date="2018-02" db="EMBL/GenBank/DDBJ databases">
        <title>Comparative genomes isolates from brazilian mangrove.</title>
        <authorList>
            <person name="Araujo J.E."/>
            <person name="Taketani R.G."/>
            <person name="Silva M.C.P."/>
            <person name="Loureco M.V."/>
            <person name="Andreote F.D."/>
        </authorList>
    </citation>
    <scope>NUCLEOTIDE SEQUENCE [LARGE SCALE GENOMIC DNA]</scope>
    <source>
        <strain evidence="5 6">NAP PRIS-MGV</strain>
    </source>
</reference>
<comment type="caution">
    <text evidence="5">The sequence shown here is derived from an EMBL/GenBank/DDBJ whole genome shotgun (WGS) entry which is preliminary data.</text>
</comment>
<keyword evidence="1" id="KW-0346">Stress response</keyword>